<comment type="caution">
    <text evidence="2">The sequence shown here is derived from an EMBL/GenBank/DDBJ whole genome shotgun (WGS) entry which is preliminary data.</text>
</comment>
<accession>A0A6N8JGU4</accession>
<evidence type="ECO:0008006" key="4">
    <source>
        <dbReference type="Google" id="ProtNLM"/>
    </source>
</evidence>
<organism evidence="2 3">
    <name type="scientific">Chitinophaga oryziterrae</name>
    <dbReference type="NCBI Taxonomy" id="1031224"/>
    <lineage>
        <taxon>Bacteria</taxon>
        <taxon>Pseudomonadati</taxon>
        <taxon>Bacteroidota</taxon>
        <taxon>Chitinophagia</taxon>
        <taxon>Chitinophagales</taxon>
        <taxon>Chitinophagaceae</taxon>
        <taxon>Chitinophaga</taxon>
    </lineage>
</organism>
<dbReference type="OrthoDB" id="751714at2"/>
<sequence length="201" mass="21805">MKTSFLLIAFVLIIQSCTPTPPPAPAATTYHPMDLSIPNFTNANGYQQQKTMDLKTHAYSFTASQAATITKLGYQPWVAGITYKLALWQVGNITPLATITVTPSTIGVMQFFPLSAPVAITTGNTYIVSRMYLSGGPTGYTSDFVGNVANMNGNSVYPYTQQAITFTDGYFTDNFDPLLTGSNVVNAPNNTLLPFLDVEYQ</sequence>
<keyword evidence="3" id="KW-1185">Reference proteome</keyword>
<evidence type="ECO:0000313" key="3">
    <source>
        <dbReference type="Proteomes" id="UP000468388"/>
    </source>
</evidence>
<protein>
    <recommendedName>
        <fullName evidence="4">DUF4082 domain-containing protein</fullName>
    </recommendedName>
</protein>
<dbReference type="EMBL" id="WRXO01000008">
    <property type="protein sequence ID" value="MVT43518.1"/>
    <property type="molecule type" value="Genomic_DNA"/>
</dbReference>
<dbReference type="RefSeq" id="WP_157302239.1">
    <property type="nucleotide sequence ID" value="NZ_BAAAZB010000021.1"/>
</dbReference>
<feature type="signal peptide" evidence="1">
    <location>
        <begin position="1"/>
        <end position="26"/>
    </location>
</feature>
<dbReference type="Proteomes" id="UP000468388">
    <property type="component" value="Unassembled WGS sequence"/>
</dbReference>
<feature type="chain" id="PRO_5027115284" description="DUF4082 domain-containing protein" evidence="1">
    <location>
        <begin position="27"/>
        <end position="201"/>
    </location>
</feature>
<evidence type="ECO:0000313" key="2">
    <source>
        <dbReference type="EMBL" id="MVT43518.1"/>
    </source>
</evidence>
<proteinExistence type="predicted"/>
<name>A0A6N8JGU4_9BACT</name>
<dbReference type="AlphaFoldDB" id="A0A6N8JGU4"/>
<gene>
    <name evidence="2" type="ORF">GO495_23165</name>
</gene>
<keyword evidence="1" id="KW-0732">Signal</keyword>
<evidence type="ECO:0000256" key="1">
    <source>
        <dbReference type="SAM" id="SignalP"/>
    </source>
</evidence>
<dbReference type="PROSITE" id="PS51257">
    <property type="entry name" value="PROKAR_LIPOPROTEIN"/>
    <property type="match status" value="1"/>
</dbReference>
<reference evidence="2 3" key="1">
    <citation type="submission" date="2019-12" db="EMBL/GenBank/DDBJ databases">
        <title>The draft genomic sequence of strain Chitinophaga oryziterrae JCM 16595.</title>
        <authorList>
            <person name="Zhang X."/>
        </authorList>
    </citation>
    <scope>NUCLEOTIDE SEQUENCE [LARGE SCALE GENOMIC DNA]</scope>
    <source>
        <strain evidence="2 3">JCM 16595</strain>
    </source>
</reference>